<evidence type="ECO:0000256" key="10">
    <source>
        <dbReference type="ARBA" id="ARBA00023288"/>
    </source>
</evidence>
<dbReference type="Proteomes" id="UP001152320">
    <property type="component" value="Chromosome 3"/>
</dbReference>
<keyword evidence="9" id="KW-0539">Nucleus</keyword>
<keyword evidence="8" id="KW-0519">Myristate</keyword>
<dbReference type="PANTHER" id="PTHR20531">
    <property type="entry name" value="N-ALPHA-ACETYLTRANSFERASE 40"/>
    <property type="match status" value="1"/>
</dbReference>
<evidence type="ECO:0000256" key="15">
    <source>
        <dbReference type="ARBA" id="ARBA00082154"/>
    </source>
</evidence>
<dbReference type="OrthoDB" id="424551at2759"/>
<comment type="catalytic activity">
    <reaction evidence="12">
        <text>N-terminal L-seryl-[histone H2A] + acetyl-CoA = N-terminal N(alpha)-acetyl-L-seryl-[histone H2A] + CoA + H(+)</text>
        <dbReference type="Rhea" id="RHEA:50600"/>
        <dbReference type="Rhea" id="RHEA-COMP:12742"/>
        <dbReference type="Rhea" id="RHEA-COMP:12744"/>
        <dbReference type="ChEBI" id="CHEBI:15378"/>
        <dbReference type="ChEBI" id="CHEBI:57287"/>
        <dbReference type="ChEBI" id="CHEBI:57288"/>
        <dbReference type="ChEBI" id="CHEBI:64738"/>
        <dbReference type="ChEBI" id="CHEBI:83690"/>
        <dbReference type="EC" id="2.3.1.257"/>
    </reaction>
</comment>
<dbReference type="GO" id="GO:0010485">
    <property type="term" value="F:histone H4 acetyltransferase activity"/>
    <property type="evidence" value="ECO:0007669"/>
    <property type="project" value="InterPro"/>
</dbReference>
<keyword evidence="11" id="KW-0012">Acyltransferase</keyword>
<dbReference type="InterPro" id="IPR016181">
    <property type="entry name" value="Acyl_CoA_acyltransferase"/>
</dbReference>
<keyword evidence="6" id="KW-0963">Cytoplasm</keyword>
<feature type="domain" description="N-acetyltransferase" evidence="16">
    <location>
        <begin position="63"/>
        <end position="220"/>
    </location>
</feature>
<proteinExistence type="inferred from homology"/>
<comment type="subcellular location">
    <subcellularLocation>
        <location evidence="2">Cytoplasm</location>
    </subcellularLocation>
    <subcellularLocation>
        <location evidence="1">Nucleus</location>
    </subcellularLocation>
</comment>
<comment type="similarity">
    <text evidence="3">Belongs to the acetyltransferase family. NAA40 subfamily.</text>
</comment>
<dbReference type="PROSITE" id="PS51186">
    <property type="entry name" value="GNAT"/>
    <property type="match status" value="1"/>
</dbReference>
<evidence type="ECO:0000256" key="3">
    <source>
        <dbReference type="ARBA" id="ARBA00008870"/>
    </source>
</evidence>
<dbReference type="GO" id="GO:1990189">
    <property type="term" value="F:protein N-terminal-serine acetyltransferase activity"/>
    <property type="evidence" value="ECO:0007669"/>
    <property type="project" value="UniProtKB-EC"/>
</dbReference>
<comment type="catalytic activity">
    <reaction evidence="13">
        <text>N-terminal L-seryl-[histone H4] + acetyl-CoA = N-terminal N(alpha)-acetyl-L-seryl-[histone H4] + CoA + H(+)</text>
        <dbReference type="Rhea" id="RHEA:50596"/>
        <dbReference type="Rhea" id="RHEA-COMP:12740"/>
        <dbReference type="Rhea" id="RHEA-COMP:12743"/>
        <dbReference type="ChEBI" id="CHEBI:15378"/>
        <dbReference type="ChEBI" id="CHEBI:57287"/>
        <dbReference type="ChEBI" id="CHEBI:57288"/>
        <dbReference type="ChEBI" id="CHEBI:64738"/>
        <dbReference type="ChEBI" id="CHEBI:83690"/>
        <dbReference type="EC" id="2.3.1.257"/>
    </reaction>
</comment>
<evidence type="ECO:0000259" key="16">
    <source>
        <dbReference type="PROSITE" id="PS51186"/>
    </source>
</evidence>
<dbReference type="InterPro" id="IPR039949">
    <property type="entry name" value="NAA40"/>
</dbReference>
<evidence type="ECO:0000256" key="8">
    <source>
        <dbReference type="ARBA" id="ARBA00022707"/>
    </source>
</evidence>
<keyword evidence="10" id="KW-0449">Lipoprotein</keyword>
<evidence type="ECO:0000256" key="12">
    <source>
        <dbReference type="ARBA" id="ARBA00047821"/>
    </source>
</evidence>
<dbReference type="Gene3D" id="3.40.630.30">
    <property type="match status" value="1"/>
</dbReference>
<dbReference type="GO" id="GO:0043998">
    <property type="term" value="F:histone H2A acetyltransferase activity"/>
    <property type="evidence" value="ECO:0007669"/>
    <property type="project" value="InterPro"/>
</dbReference>
<dbReference type="SUPFAM" id="SSF55729">
    <property type="entry name" value="Acyl-CoA N-acyltransferases (Nat)"/>
    <property type="match status" value="1"/>
</dbReference>
<dbReference type="Pfam" id="PF00583">
    <property type="entry name" value="Acetyltransf_1"/>
    <property type="match status" value="1"/>
</dbReference>
<evidence type="ECO:0000256" key="1">
    <source>
        <dbReference type="ARBA" id="ARBA00004123"/>
    </source>
</evidence>
<evidence type="ECO:0000256" key="5">
    <source>
        <dbReference type="ARBA" id="ARBA00015043"/>
    </source>
</evidence>
<dbReference type="GO" id="GO:0005737">
    <property type="term" value="C:cytoplasm"/>
    <property type="evidence" value="ECO:0007669"/>
    <property type="project" value="UniProtKB-SubCell"/>
</dbReference>
<sequence>MGRKSLKGKEKKQKRKEEQMKMAISQAVVDAANAIDDPMSLVAPFKKYDRNGLMLSIDCHKMPDCDKDTVEWALNLLSTNMKSLYEESNWGWKEREKREEITDDRALLLVARGDENVPVGFVHFRFDMDFDDEVLYCYEIQLVPEVRRKGLGKFLMQILEMLAFQTRMKKVMLTVFKHNSEANAFFMNQLKYQIDETSPSVFDPMNPEDYDYEILSKPIKKKKEAAIAE</sequence>
<gene>
    <name evidence="17" type="ORF">HOLleu_07432</name>
</gene>
<evidence type="ECO:0000256" key="6">
    <source>
        <dbReference type="ARBA" id="ARBA00022490"/>
    </source>
</evidence>
<reference evidence="17" key="1">
    <citation type="submission" date="2021-10" db="EMBL/GenBank/DDBJ databases">
        <title>Tropical sea cucumber genome reveals ecological adaptation and Cuvierian tubules defense mechanism.</title>
        <authorList>
            <person name="Chen T."/>
        </authorList>
    </citation>
    <scope>NUCLEOTIDE SEQUENCE</scope>
    <source>
        <strain evidence="17">Nanhai2018</strain>
        <tissue evidence="17">Muscle</tissue>
    </source>
</reference>
<dbReference type="CDD" id="cd04301">
    <property type="entry name" value="NAT_SF"/>
    <property type="match status" value="1"/>
</dbReference>
<dbReference type="EC" id="2.3.1.257" evidence="4"/>
<evidence type="ECO:0000256" key="11">
    <source>
        <dbReference type="ARBA" id="ARBA00023315"/>
    </source>
</evidence>
<keyword evidence="7" id="KW-0808">Transferase</keyword>
<evidence type="ECO:0000256" key="7">
    <source>
        <dbReference type="ARBA" id="ARBA00022679"/>
    </source>
</evidence>
<evidence type="ECO:0000256" key="9">
    <source>
        <dbReference type="ARBA" id="ARBA00023242"/>
    </source>
</evidence>
<organism evidence="17 18">
    <name type="scientific">Holothuria leucospilota</name>
    <name type="common">Black long sea cucumber</name>
    <name type="synonym">Mertensiothuria leucospilota</name>
    <dbReference type="NCBI Taxonomy" id="206669"/>
    <lineage>
        <taxon>Eukaryota</taxon>
        <taxon>Metazoa</taxon>
        <taxon>Echinodermata</taxon>
        <taxon>Eleutherozoa</taxon>
        <taxon>Echinozoa</taxon>
        <taxon>Holothuroidea</taxon>
        <taxon>Aspidochirotacea</taxon>
        <taxon>Aspidochirotida</taxon>
        <taxon>Holothuriidae</taxon>
        <taxon>Holothuria</taxon>
    </lineage>
</organism>
<dbReference type="InterPro" id="IPR000182">
    <property type="entry name" value="GNAT_dom"/>
</dbReference>
<dbReference type="FunFam" id="3.40.630.30:FF:000033">
    <property type="entry name" value="N-alpha-acetyltransferase 40 isoform X1"/>
    <property type="match status" value="1"/>
</dbReference>
<evidence type="ECO:0000313" key="18">
    <source>
        <dbReference type="Proteomes" id="UP001152320"/>
    </source>
</evidence>
<accession>A0A9Q1CG00</accession>
<evidence type="ECO:0000256" key="2">
    <source>
        <dbReference type="ARBA" id="ARBA00004496"/>
    </source>
</evidence>
<evidence type="ECO:0000313" key="17">
    <source>
        <dbReference type="EMBL" id="KAJ8044642.1"/>
    </source>
</evidence>
<name>A0A9Q1CG00_HOLLE</name>
<evidence type="ECO:0000256" key="13">
    <source>
        <dbReference type="ARBA" id="ARBA00049524"/>
    </source>
</evidence>
<dbReference type="AlphaFoldDB" id="A0A9Q1CG00"/>
<evidence type="ECO:0000256" key="4">
    <source>
        <dbReference type="ARBA" id="ARBA00012950"/>
    </source>
</evidence>
<dbReference type="GO" id="GO:0005634">
    <property type="term" value="C:nucleus"/>
    <property type="evidence" value="ECO:0007669"/>
    <property type="project" value="UniProtKB-SubCell"/>
</dbReference>
<dbReference type="EMBL" id="JAIZAY010000003">
    <property type="protein sequence ID" value="KAJ8044642.1"/>
    <property type="molecule type" value="Genomic_DNA"/>
</dbReference>
<evidence type="ECO:0000256" key="14">
    <source>
        <dbReference type="ARBA" id="ARBA00079213"/>
    </source>
</evidence>
<dbReference type="PANTHER" id="PTHR20531:SF1">
    <property type="entry name" value="N-ALPHA-ACETYLTRANSFERASE 40"/>
    <property type="match status" value="1"/>
</dbReference>
<protein>
    <recommendedName>
        <fullName evidence="5">N-alpha-acetyltransferase 40</fullName>
        <ecNumber evidence="4">2.3.1.257</ecNumber>
    </recommendedName>
    <alternativeName>
        <fullName evidence="14">N-acetyltransferase 11</fullName>
    </alternativeName>
    <alternativeName>
        <fullName evidence="15">N-alpha-acetyltransferase D</fullName>
    </alternativeName>
</protein>
<comment type="caution">
    <text evidence="17">The sequence shown here is derived from an EMBL/GenBank/DDBJ whole genome shotgun (WGS) entry which is preliminary data.</text>
</comment>
<keyword evidence="18" id="KW-1185">Reference proteome</keyword>